<dbReference type="Proteomes" id="UP000091857">
    <property type="component" value="Chromosome 14"/>
</dbReference>
<name>A0ACB7GJA9_MANES</name>
<sequence length="174" mass="19936">MRPISFHVLGLMLVNFQRLSSNSCSSRMRGKLFDAVLSMTPRLCIMKESVSGLQAGISLNMSWVAAVHFPLCRYVNCWKGACGICCPDMWNWCLYCCSVHQHLYCWAQSHPPFSNLSKNEGWVHLCDGVEVSVGRVIRTDAMRLVWWFLFLSIRIVFETPMHSLVPQILDYLEA</sequence>
<evidence type="ECO:0000313" key="1">
    <source>
        <dbReference type="EMBL" id="KAG8638831.1"/>
    </source>
</evidence>
<gene>
    <name evidence="1" type="ORF">MANES_14G068850v8</name>
</gene>
<proteinExistence type="predicted"/>
<keyword evidence="2" id="KW-1185">Reference proteome</keyword>
<reference evidence="2" key="1">
    <citation type="journal article" date="2016" name="Nat. Biotechnol.">
        <title>Sequencing wild and cultivated cassava and related species reveals extensive interspecific hybridization and genetic diversity.</title>
        <authorList>
            <person name="Bredeson J.V."/>
            <person name="Lyons J.B."/>
            <person name="Prochnik S.E."/>
            <person name="Wu G.A."/>
            <person name="Ha C.M."/>
            <person name="Edsinger-Gonzales E."/>
            <person name="Grimwood J."/>
            <person name="Schmutz J."/>
            <person name="Rabbi I.Y."/>
            <person name="Egesi C."/>
            <person name="Nauluvula P."/>
            <person name="Lebot V."/>
            <person name="Ndunguru J."/>
            <person name="Mkamilo G."/>
            <person name="Bart R.S."/>
            <person name="Setter T.L."/>
            <person name="Gleadow R.M."/>
            <person name="Kulakow P."/>
            <person name="Ferguson M.E."/>
            <person name="Rounsley S."/>
            <person name="Rokhsar D.S."/>
        </authorList>
    </citation>
    <scope>NUCLEOTIDE SEQUENCE [LARGE SCALE GENOMIC DNA]</scope>
    <source>
        <strain evidence="2">cv. AM560-2</strain>
    </source>
</reference>
<organism evidence="1 2">
    <name type="scientific">Manihot esculenta</name>
    <name type="common">Cassava</name>
    <name type="synonym">Jatropha manihot</name>
    <dbReference type="NCBI Taxonomy" id="3983"/>
    <lineage>
        <taxon>Eukaryota</taxon>
        <taxon>Viridiplantae</taxon>
        <taxon>Streptophyta</taxon>
        <taxon>Embryophyta</taxon>
        <taxon>Tracheophyta</taxon>
        <taxon>Spermatophyta</taxon>
        <taxon>Magnoliopsida</taxon>
        <taxon>eudicotyledons</taxon>
        <taxon>Gunneridae</taxon>
        <taxon>Pentapetalae</taxon>
        <taxon>rosids</taxon>
        <taxon>fabids</taxon>
        <taxon>Malpighiales</taxon>
        <taxon>Euphorbiaceae</taxon>
        <taxon>Crotonoideae</taxon>
        <taxon>Manihoteae</taxon>
        <taxon>Manihot</taxon>
    </lineage>
</organism>
<dbReference type="EMBL" id="CM004400">
    <property type="protein sequence ID" value="KAG8638831.1"/>
    <property type="molecule type" value="Genomic_DNA"/>
</dbReference>
<comment type="caution">
    <text evidence="1">The sequence shown here is derived from an EMBL/GenBank/DDBJ whole genome shotgun (WGS) entry which is preliminary data.</text>
</comment>
<evidence type="ECO:0000313" key="2">
    <source>
        <dbReference type="Proteomes" id="UP000091857"/>
    </source>
</evidence>
<accession>A0ACB7GJA9</accession>
<protein>
    <submittedName>
        <fullName evidence="1">Uncharacterized protein</fullName>
    </submittedName>
</protein>